<dbReference type="PROSITE" id="PS50077">
    <property type="entry name" value="HEAT_REPEAT"/>
    <property type="match status" value="1"/>
</dbReference>
<comment type="caution">
    <text evidence="1">The sequence shown here is derived from an EMBL/GenBank/DDBJ whole genome shotgun (WGS) entry which is preliminary data.</text>
</comment>
<dbReference type="InterPro" id="IPR021133">
    <property type="entry name" value="HEAT_type_2"/>
</dbReference>
<dbReference type="RefSeq" id="WP_346751919.1">
    <property type="nucleotide sequence ID" value="NZ_JAUJEA010000003.1"/>
</dbReference>
<sequence>MAEALKDQMFQKSFYENLCDKIMEKYSAFDKNKFFKILYDHEWDDKALKERMSHSSRVLQQTLPEDYFKALDILQSIAHHFNGFDAMIFPDFVEQFGQDHYEVSVSALELFTQYSSAEFAIRPFIVQRPGETMKRMLAWSMHENHHVRRLSSEGCRPRLPWAMALPEFKKDPKLILPILENLKSDPSEYVRKSVANNLNDITKDNPDIVLEMLNDWNKKPSKETKWIIKHALRGLLKAGNEKALSILGYNSTDVKIKDLKVSPKKIKLGEQIDISFEVTNQSTEKQSLMIDYIIHFTKANGKTAPKVFKLNTTTLEPKGNTQINKTHPIKEITTRKYYSGENFVEIQVNGKVLGKSNFELVVK</sequence>
<dbReference type="Gene3D" id="2.60.40.10">
    <property type="entry name" value="Immunoglobulins"/>
    <property type="match status" value="1"/>
</dbReference>
<gene>
    <name evidence="1" type="ORF">QQ008_10990</name>
</gene>
<dbReference type="Pfam" id="PF08713">
    <property type="entry name" value="DNA_alkylation"/>
    <property type="match status" value="1"/>
</dbReference>
<name>A0ABT8KMD7_9BACT</name>
<evidence type="ECO:0000313" key="2">
    <source>
        <dbReference type="Proteomes" id="UP001172082"/>
    </source>
</evidence>
<dbReference type="SUPFAM" id="SSF48371">
    <property type="entry name" value="ARM repeat"/>
    <property type="match status" value="1"/>
</dbReference>
<dbReference type="InterPro" id="IPR013783">
    <property type="entry name" value="Ig-like_fold"/>
</dbReference>
<evidence type="ECO:0000313" key="1">
    <source>
        <dbReference type="EMBL" id="MDN5201895.1"/>
    </source>
</evidence>
<accession>A0ABT8KMD7</accession>
<dbReference type="Gene3D" id="1.25.40.290">
    <property type="entry name" value="ARM repeat domains"/>
    <property type="match status" value="1"/>
</dbReference>
<organism evidence="1 2">
    <name type="scientific">Splendidivirga corallicola</name>
    <dbReference type="NCBI Taxonomy" id="3051826"/>
    <lineage>
        <taxon>Bacteria</taxon>
        <taxon>Pseudomonadati</taxon>
        <taxon>Bacteroidota</taxon>
        <taxon>Cytophagia</taxon>
        <taxon>Cytophagales</taxon>
        <taxon>Splendidivirgaceae</taxon>
        <taxon>Splendidivirga</taxon>
    </lineage>
</organism>
<reference evidence="1" key="1">
    <citation type="submission" date="2023-06" db="EMBL/GenBank/DDBJ databases">
        <title>Genomic of Parafulvivirga corallium.</title>
        <authorList>
            <person name="Wang G."/>
        </authorList>
    </citation>
    <scope>NUCLEOTIDE SEQUENCE</scope>
    <source>
        <strain evidence="1">BMA10</strain>
    </source>
</reference>
<dbReference type="Proteomes" id="UP001172082">
    <property type="component" value="Unassembled WGS sequence"/>
</dbReference>
<proteinExistence type="predicted"/>
<dbReference type="InterPro" id="IPR016024">
    <property type="entry name" value="ARM-type_fold"/>
</dbReference>
<dbReference type="EMBL" id="JAUJEA010000003">
    <property type="protein sequence ID" value="MDN5201895.1"/>
    <property type="molecule type" value="Genomic_DNA"/>
</dbReference>
<dbReference type="InterPro" id="IPR014825">
    <property type="entry name" value="DNA_alkylation"/>
</dbReference>
<keyword evidence="2" id="KW-1185">Reference proteome</keyword>
<protein>
    <submittedName>
        <fullName evidence="1">DNA alkylation repair protein</fullName>
    </submittedName>
</protein>